<name>A0A0L6VP30_9BASI</name>
<protein>
    <submittedName>
        <fullName evidence="1">Uncharacterized protein</fullName>
    </submittedName>
</protein>
<reference evidence="1 2" key="1">
    <citation type="submission" date="2015-08" db="EMBL/GenBank/DDBJ databases">
        <title>Next Generation Sequencing and Analysis of the Genome of Puccinia sorghi L Schw, the Causal Agent of Maize Common Rust.</title>
        <authorList>
            <person name="Rochi L."/>
            <person name="Burguener G."/>
            <person name="Darino M."/>
            <person name="Turjanski A."/>
            <person name="Kreff E."/>
            <person name="Dieguez M.J."/>
            <person name="Sacco F."/>
        </authorList>
    </citation>
    <scope>NUCLEOTIDE SEQUENCE [LARGE SCALE GENOMIC DNA]</scope>
    <source>
        <strain evidence="1 2">RO10H11247</strain>
    </source>
</reference>
<comment type="caution">
    <text evidence="1">The sequence shown here is derived from an EMBL/GenBank/DDBJ whole genome shotgun (WGS) entry which is preliminary data.</text>
</comment>
<evidence type="ECO:0000313" key="1">
    <source>
        <dbReference type="EMBL" id="KNZ62466.1"/>
    </source>
</evidence>
<keyword evidence="2" id="KW-1185">Reference proteome</keyword>
<dbReference type="VEuPathDB" id="FungiDB:VP01_1266g1"/>
<accession>A0A0L6VP30</accession>
<gene>
    <name evidence="1" type="ORF">VP01_1266g1</name>
</gene>
<sequence>MVLELGKKRQTDEPIISGDDTAYQYGASLKWMRPSWRIVSMSRCVSSWGVCLCCARCMRSKLERSVSSPSPGMTAFQRVVLPGAATRCWPTPRWVSSCFSANNIHHSEETNTQQLVVSSDGTGKGQLIQSVKRLTSFLLSHSLLSSSHHGTQWTLGEYLALLSPSVDPVKLLTFYNSLRG</sequence>
<dbReference type="EMBL" id="LAVV01002965">
    <property type="protein sequence ID" value="KNZ62466.1"/>
    <property type="molecule type" value="Genomic_DNA"/>
</dbReference>
<proteinExistence type="predicted"/>
<dbReference type="AlphaFoldDB" id="A0A0L6VP30"/>
<evidence type="ECO:0000313" key="2">
    <source>
        <dbReference type="Proteomes" id="UP000037035"/>
    </source>
</evidence>
<dbReference type="Proteomes" id="UP000037035">
    <property type="component" value="Unassembled WGS sequence"/>
</dbReference>
<organism evidence="1 2">
    <name type="scientific">Puccinia sorghi</name>
    <dbReference type="NCBI Taxonomy" id="27349"/>
    <lineage>
        <taxon>Eukaryota</taxon>
        <taxon>Fungi</taxon>
        <taxon>Dikarya</taxon>
        <taxon>Basidiomycota</taxon>
        <taxon>Pucciniomycotina</taxon>
        <taxon>Pucciniomycetes</taxon>
        <taxon>Pucciniales</taxon>
        <taxon>Pucciniaceae</taxon>
        <taxon>Puccinia</taxon>
    </lineage>
</organism>